<gene>
    <name evidence="1" type="ORF">CPT_Sugarland_028</name>
</gene>
<accession>A0A2H4PH43</accession>
<dbReference type="Proteomes" id="UP000241037">
    <property type="component" value="Segment"/>
</dbReference>
<sequence length="75" mass="8939">MLNQLRIYNFLDCNFQVWRELPSRFLGWALFLSMVVSVFHNVPATFYMEAIQPVTVFIYEMYLVAINGWKDGRIN</sequence>
<keyword evidence="2" id="KW-1185">Reference proteome</keyword>
<reference evidence="1 2" key="1">
    <citation type="journal article" date="2018" name="Microbiol. Resour. Announc.">
        <title>Complete Genome Sequence of Klebsiella pneumoniae Siphophage Sugarland.</title>
        <authorList>
            <person name="Erickson S.G."/>
            <person name="Lessor L."/>
            <person name="O'Leary C.J."/>
            <person name="Gill J.J."/>
            <person name="Liu M."/>
        </authorList>
    </citation>
    <scope>NUCLEOTIDE SEQUENCE [LARGE SCALE GENOMIC DNA]</scope>
</reference>
<proteinExistence type="predicted"/>
<organism evidence="1 2">
    <name type="scientific">Klebsiella phage Sugarland</name>
    <dbReference type="NCBI Taxonomy" id="2053603"/>
    <lineage>
        <taxon>Viruses</taxon>
        <taxon>Duplodnaviria</taxon>
        <taxon>Heunggongvirae</taxon>
        <taxon>Uroviricota</taxon>
        <taxon>Caudoviricetes</taxon>
        <taxon>Demerecviridae</taxon>
        <taxon>Sugarlandvirus</taxon>
        <taxon>Sugarlandvirus sugarland</taxon>
    </lineage>
</organism>
<protein>
    <submittedName>
        <fullName evidence="1">Uncharacterized protein</fullName>
    </submittedName>
</protein>
<evidence type="ECO:0000313" key="1">
    <source>
        <dbReference type="EMBL" id="ATW61865.1"/>
    </source>
</evidence>
<dbReference type="EMBL" id="MG459987">
    <property type="protein sequence ID" value="ATW61865.1"/>
    <property type="molecule type" value="Genomic_DNA"/>
</dbReference>
<evidence type="ECO:0000313" key="2">
    <source>
        <dbReference type="Proteomes" id="UP000241037"/>
    </source>
</evidence>
<name>A0A2H4PH43_9CAUD</name>
<dbReference type="OrthoDB" id="38344at10239"/>